<organism evidence="1 2">
    <name type="scientific">Micromonospora wenchangensis</name>
    <dbReference type="NCBI Taxonomy" id="1185415"/>
    <lineage>
        <taxon>Bacteria</taxon>
        <taxon>Bacillati</taxon>
        <taxon>Actinomycetota</taxon>
        <taxon>Actinomycetes</taxon>
        <taxon>Micromonosporales</taxon>
        <taxon>Micromonosporaceae</taxon>
        <taxon>Micromonospora</taxon>
    </lineage>
</organism>
<dbReference type="Proteomes" id="UP000197174">
    <property type="component" value="Unassembled WGS sequence"/>
</dbReference>
<accession>A0A246RJ60</accession>
<reference evidence="1 2" key="1">
    <citation type="submission" date="2017-03" db="EMBL/GenBank/DDBJ databases">
        <title>Whole genome sequence of Micromonospora wenchangensis, isolated from mangrove soil.</title>
        <authorList>
            <person name="Yang H."/>
        </authorList>
    </citation>
    <scope>NUCLEOTIDE SEQUENCE [LARGE SCALE GENOMIC DNA]</scope>
    <source>
        <strain evidence="1 2">CCTCC AA 2012002</strain>
    </source>
</reference>
<protein>
    <submittedName>
        <fullName evidence="1">Uncharacterized protein</fullName>
    </submittedName>
</protein>
<comment type="caution">
    <text evidence="1">The sequence shown here is derived from an EMBL/GenBank/DDBJ whole genome shotgun (WGS) entry which is preliminary data.</text>
</comment>
<sequence>MTDLNAWWESLPGGDRDLFIQHIDTAPLPAEVVGRATRSGQPIAGARWVESDDGYAFHWPSWVQEFLAKKAAKQST</sequence>
<dbReference type="AlphaFoldDB" id="A0A246RJ60"/>
<gene>
    <name evidence="1" type="ORF">B5D80_19695</name>
</gene>
<name>A0A246RJ60_9ACTN</name>
<dbReference type="RefSeq" id="WP_088645363.1">
    <property type="nucleotide sequence ID" value="NZ_MZMV01000033.1"/>
</dbReference>
<dbReference type="EMBL" id="MZMV01000033">
    <property type="protein sequence ID" value="OWV04717.1"/>
    <property type="molecule type" value="Genomic_DNA"/>
</dbReference>
<evidence type="ECO:0000313" key="2">
    <source>
        <dbReference type="Proteomes" id="UP000197174"/>
    </source>
</evidence>
<proteinExistence type="predicted"/>
<evidence type="ECO:0000313" key="1">
    <source>
        <dbReference type="EMBL" id="OWV04717.1"/>
    </source>
</evidence>
<keyword evidence="2" id="KW-1185">Reference proteome</keyword>